<dbReference type="EMBL" id="CP102487">
    <property type="protein sequence ID" value="UUX59431.1"/>
    <property type="molecule type" value="Genomic_DNA"/>
</dbReference>
<dbReference type="Proteomes" id="UP001060018">
    <property type="component" value="Chromosome"/>
</dbReference>
<reference evidence="1" key="1">
    <citation type="journal article" date="2022" name="Pest Manag. Sci.">
        <title>Glutamicibacter halophytocola-mediated host fitness of potato tuber moth on Solanaceae crops.</title>
        <authorList>
            <person name="Wang W."/>
            <person name="Xiao G."/>
            <person name="Du G."/>
            <person name="Chang L."/>
            <person name="Yang Y."/>
            <person name="Ye J."/>
            <person name="Chen B."/>
        </authorList>
    </citation>
    <scope>NUCLEOTIDE SEQUENCE</scope>
    <source>
        <strain evidence="1">S2</strain>
    </source>
</reference>
<dbReference type="AlphaFoldDB" id="A0AA94XWE7"/>
<protein>
    <submittedName>
        <fullName evidence="1">Uncharacterized protein</fullName>
    </submittedName>
</protein>
<accession>A0AA94XWE7</accession>
<evidence type="ECO:0000313" key="1">
    <source>
        <dbReference type="EMBL" id="UUX59431.1"/>
    </source>
</evidence>
<sequence>MEFIQGTGGVIVAWTQVSDVAQLTQALASGAEKIEVTGRLQGMPSVTLPPGVSLRGGELVFGGKGLRLTRDNTVEDLTVRTALQELAIYNDAAVTDLGTLRLRNVTSYGQVYLCAQGNIRAGRIEADGVHVAQADTRGRADRPTGFGVEALQGAFTVWNRQADAEVALTARLENISAGSEDTPVRGGGVFVGGHGDTAGKADGGTLAVELLSTGDVYSDGGIAPGTPDVISGGVFVISGATVAEVLNLGTTTTYSQNDMVLDNWGAVENWTAKAKVTSHGPSGIGFVNFGDIGVLTVEAPIETTGLGARGFNVYDGSLQEAVFDSITTSGDGSVGVQVSRELPKLTIKGSLSTSGGSGESLVKGVLMPLSAIALSVKPSGHIGEVSIGSDICTAGDGLATVDLEGPVGSLHVGGKIIAKGAGASAVRLAGVPGPSLENVTLEAPNGQPLQA</sequence>
<proteinExistence type="predicted"/>
<evidence type="ECO:0000313" key="2">
    <source>
        <dbReference type="Proteomes" id="UP001060018"/>
    </source>
</evidence>
<dbReference type="RefSeq" id="WP_206693580.1">
    <property type="nucleotide sequence ID" value="NZ_CP102487.1"/>
</dbReference>
<name>A0AA94XWE7_9MICC</name>
<organism evidence="1 2">
    <name type="scientific">Glutamicibacter halophytocola</name>
    <dbReference type="NCBI Taxonomy" id="1933880"/>
    <lineage>
        <taxon>Bacteria</taxon>
        <taxon>Bacillati</taxon>
        <taxon>Actinomycetota</taxon>
        <taxon>Actinomycetes</taxon>
        <taxon>Micrococcales</taxon>
        <taxon>Micrococcaceae</taxon>
        <taxon>Glutamicibacter</taxon>
    </lineage>
</organism>
<gene>
    <name evidence="1" type="ORF">NUH22_01970</name>
</gene>